<keyword evidence="5" id="KW-1185">Reference proteome</keyword>
<evidence type="ECO:0000256" key="2">
    <source>
        <dbReference type="PROSITE-ProRule" id="PRU00703"/>
    </source>
</evidence>
<comment type="caution">
    <text evidence="4">The sequence shown here is derived from an EMBL/GenBank/DDBJ whole genome shotgun (WGS) entry which is preliminary data.</text>
</comment>
<name>A0A6M0RA58_9CLOT</name>
<dbReference type="RefSeq" id="WP_163249203.1">
    <property type="nucleotide sequence ID" value="NZ_SXDP01000005.1"/>
</dbReference>
<evidence type="ECO:0000313" key="5">
    <source>
        <dbReference type="Proteomes" id="UP000473885"/>
    </source>
</evidence>
<keyword evidence="1 2" id="KW-0129">CBS domain</keyword>
<dbReference type="Proteomes" id="UP000473885">
    <property type="component" value="Unassembled WGS sequence"/>
</dbReference>
<evidence type="ECO:0000256" key="1">
    <source>
        <dbReference type="ARBA" id="ARBA00023122"/>
    </source>
</evidence>
<dbReference type="PANTHER" id="PTHR43080">
    <property type="entry name" value="CBS DOMAIN-CONTAINING PROTEIN CBSX3, MITOCHONDRIAL"/>
    <property type="match status" value="1"/>
</dbReference>
<dbReference type="PROSITE" id="PS51371">
    <property type="entry name" value="CBS"/>
    <property type="match status" value="2"/>
</dbReference>
<evidence type="ECO:0000313" key="4">
    <source>
        <dbReference type="EMBL" id="NEZ47086.1"/>
    </source>
</evidence>
<dbReference type="SMART" id="SM00116">
    <property type="entry name" value="CBS"/>
    <property type="match status" value="2"/>
</dbReference>
<dbReference type="CDD" id="cd04622">
    <property type="entry name" value="CBS_pair_HRP1_like"/>
    <property type="match status" value="1"/>
</dbReference>
<dbReference type="PANTHER" id="PTHR43080:SF2">
    <property type="entry name" value="CBS DOMAIN-CONTAINING PROTEIN"/>
    <property type="match status" value="1"/>
</dbReference>
<feature type="domain" description="CBS" evidence="3">
    <location>
        <begin position="7"/>
        <end position="63"/>
    </location>
</feature>
<evidence type="ECO:0000259" key="3">
    <source>
        <dbReference type="PROSITE" id="PS51371"/>
    </source>
</evidence>
<dbReference type="InterPro" id="IPR046342">
    <property type="entry name" value="CBS_dom_sf"/>
</dbReference>
<organism evidence="4 5">
    <name type="scientific">Clostridium niameyense</name>
    <dbReference type="NCBI Taxonomy" id="1622073"/>
    <lineage>
        <taxon>Bacteria</taxon>
        <taxon>Bacillati</taxon>
        <taxon>Bacillota</taxon>
        <taxon>Clostridia</taxon>
        <taxon>Eubacteriales</taxon>
        <taxon>Clostridiaceae</taxon>
        <taxon>Clostridium</taxon>
    </lineage>
</organism>
<dbReference type="Gene3D" id="3.10.580.10">
    <property type="entry name" value="CBS-domain"/>
    <property type="match status" value="1"/>
</dbReference>
<dbReference type="AlphaFoldDB" id="A0A6M0RA58"/>
<dbReference type="Pfam" id="PF00571">
    <property type="entry name" value="CBS"/>
    <property type="match status" value="2"/>
</dbReference>
<dbReference type="EMBL" id="SXDP01000005">
    <property type="protein sequence ID" value="NEZ47086.1"/>
    <property type="molecule type" value="Genomic_DNA"/>
</dbReference>
<feature type="domain" description="CBS" evidence="3">
    <location>
        <begin position="72"/>
        <end position="129"/>
    </location>
</feature>
<accession>A0A6M0RA58</accession>
<reference evidence="4 5" key="1">
    <citation type="submission" date="2019-04" db="EMBL/GenBank/DDBJ databases">
        <title>Genome sequencing of Clostridium botulinum Groups I-IV and Clostridium butyricum.</title>
        <authorList>
            <person name="Brunt J."/>
            <person name="Van Vliet A.H.M."/>
            <person name="Stringer S.C."/>
            <person name="Carter A.T."/>
            <person name="Peck M.W."/>
        </authorList>
    </citation>
    <scope>NUCLEOTIDE SEQUENCE [LARGE SCALE GENOMIC DNA]</scope>
    <source>
        <strain evidence="4 5">IFR 18/094</strain>
    </source>
</reference>
<dbReference type="SUPFAM" id="SSF54631">
    <property type="entry name" value="CBS-domain pair"/>
    <property type="match status" value="1"/>
</dbReference>
<protein>
    <submittedName>
        <fullName evidence="4">CBS domain-containing protein</fullName>
    </submittedName>
</protein>
<dbReference type="InterPro" id="IPR051257">
    <property type="entry name" value="Diverse_CBS-Domain"/>
</dbReference>
<dbReference type="InterPro" id="IPR000644">
    <property type="entry name" value="CBS_dom"/>
</dbReference>
<proteinExistence type="predicted"/>
<gene>
    <name evidence="4" type="ORF">FDF74_07670</name>
</gene>
<sequence length="139" mass="14956">MNIDEVMSKDVATLNREDTVQNAAELMSKYNVGSVPVCNGEKVIGIITDRDIALRAVATGENSANLKVSDIMTSNPVVANTDMDIQDAARIMSERQIRRLPVEDNGKISGIVALGDIAVDPNCSHEAQEALSDISEQNN</sequence>